<reference evidence="1" key="1">
    <citation type="journal article" date="2020" name="ACS Chem. Biol.">
        <title>Genome Mining and Heterologous Expression Reveal Two Distinct Families of Lasso Peptides Highly Conserved in Endofungal Bacteria.</title>
        <authorList>
            <person name="Bratovanov E.V."/>
            <person name="Ishida K."/>
            <person name="Heinze B."/>
            <person name="Pidot S.J."/>
            <person name="Stinear T.P."/>
            <person name="Hegemann J.D."/>
            <person name="Marahiel M.A."/>
            <person name="Hertweck C."/>
        </authorList>
    </citation>
    <scope>NUCLEOTIDE SEQUENCE</scope>
    <source>
        <strain evidence="1">B3</strain>
        <strain evidence="2">B7</strain>
    </source>
</reference>
<name>A0A6B9HDX5_9BURK</name>
<dbReference type="Pfam" id="PF19392">
    <property type="entry name" value="DUF5967"/>
    <property type="match status" value="1"/>
</dbReference>
<evidence type="ECO:0000313" key="2">
    <source>
        <dbReference type="EMBL" id="QGY73018.1"/>
    </source>
</evidence>
<evidence type="ECO:0000313" key="1">
    <source>
        <dbReference type="EMBL" id="QGY72977.1"/>
    </source>
</evidence>
<organism evidence="1">
    <name type="scientific">Mycetohabitans sp</name>
    <dbReference type="NCBI Taxonomy" id="2571162"/>
    <lineage>
        <taxon>Bacteria</taxon>
        <taxon>Pseudomonadati</taxon>
        <taxon>Pseudomonadota</taxon>
        <taxon>Betaproteobacteria</taxon>
        <taxon>Burkholderiales</taxon>
        <taxon>Burkholderiaceae</taxon>
        <taxon>Mycetohabitans</taxon>
    </lineage>
</organism>
<dbReference type="NCBIfam" id="NF042427">
    <property type="entry name" value="lasso_burhizin"/>
    <property type="match status" value="1"/>
</dbReference>
<dbReference type="InterPro" id="IPR046011">
    <property type="entry name" value="DUF5967"/>
</dbReference>
<accession>A0A6B9HDX5</accession>
<dbReference type="EMBL" id="MN695292">
    <property type="protein sequence ID" value="QGY72977.1"/>
    <property type="molecule type" value="Genomic_DNA"/>
</dbReference>
<proteinExistence type="predicted"/>
<protein>
    <submittedName>
        <fullName evidence="1">Lasso peptide peptide A</fullName>
    </submittedName>
</protein>
<dbReference type="AlphaFoldDB" id="A0A6B9HDX5"/>
<dbReference type="EMBL" id="MN695295">
    <property type="protein sequence ID" value="QGY73018.1"/>
    <property type="molecule type" value="Genomic_DNA"/>
</dbReference>
<sequence length="52" mass="5697">MKKEILMDQSQSMNCQALDLPLDDESLMELCASESTLGGSGNYREAGIGRFL</sequence>